<dbReference type="GO" id="GO:0005096">
    <property type="term" value="F:GTPase activator activity"/>
    <property type="evidence" value="ECO:0007669"/>
    <property type="project" value="TreeGrafter"/>
</dbReference>
<gene>
    <name evidence="1" type="primary">LOC103351326</name>
</gene>
<dbReference type="Gene3D" id="1.10.10.750">
    <property type="entry name" value="Ypt/Rab-GAP domain of gyp1p, domain 1"/>
    <property type="match status" value="1"/>
</dbReference>
<organism evidence="1 2">
    <name type="scientific">Oryctolagus cuniculus</name>
    <name type="common">Rabbit</name>
    <dbReference type="NCBI Taxonomy" id="9986"/>
    <lineage>
        <taxon>Eukaryota</taxon>
        <taxon>Metazoa</taxon>
        <taxon>Chordata</taxon>
        <taxon>Craniata</taxon>
        <taxon>Vertebrata</taxon>
        <taxon>Euteleostomi</taxon>
        <taxon>Mammalia</taxon>
        <taxon>Eutheria</taxon>
        <taxon>Euarchontoglires</taxon>
        <taxon>Glires</taxon>
        <taxon>Lagomorpha</taxon>
        <taxon>Leporidae</taxon>
        <taxon>Oryctolagus</taxon>
    </lineage>
</organism>
<dbReference type="Ensembl" id="ENSOCUT00000003224.4">
    <property type="protein sequence ID" value="ENSOCUP00000002800.4"/>
    <property type="gene ID" value="ENSOCUG00000023496.3"/>
</dbReference>
<dbReference type="SUPFAM" id="SSF47923">
    <property type="entry name" value="Ypt/Rab-GAP domain of gyp1p"/>
    <property type="match status" value="1"/>
</dbReference>
<dbReference type="FunFam" id="1.10.10.750:FF:000001">
    <property type="entry name" value="TBC1 domain family member 10A"/>
    <property type="match status" value="1"/>
</dbReference>
<dbReference type="InParanoid" id="G1SJ99"/>
<keyword evidence="2" id="KW-1185">Reference proteome</keyword>
<name>G1SJ99_RABIT</name>
<dbReference type="AlphaFoldDB" id="G1SJ99"/>
<proteinExistence type="predicted"/>
<reference evidence="1 2" key="1">
    <citation type="journal article" date="2011" name="Nature">
        <title>A high-resolution map of human evolutionary constraint using 29 mammals.</title>
        <authorList>
            <person name="Lindblad-Toh K."/>
            <person name="Garber M."/>
            <person name="Zuk O."/>
            <person name="Lin M.F."/>
            <person name="Parker B.J."/>
            <person name="Washietl S."/>
            <person name="Kheradpour P."/>
            <person name="Ernst J."/>
            <person name="Jordan G."/>
            <person name="Mauceli E."/>
            <person name="Ward L.D."/>
            <person name="Lowe C.B."/>
            <person name="Holloway A.K."/>
            <person name="Clamp M."/>
            <person name="Gnerre S."/>
            <person name="Alfoldi J."/>
            <person name="Beal K."/>
            <person name="Chang J."/>
            <person name="Clawson H."/>
            <person name="Cuff J."/>
            <person name="Di Palma F."/>
            <person name="Fitzgerald S."/>
            <person name="Flicek P."/>
            <person name="Guttman M."/>
            <person name="Hubisz M.J."/>
            <person name="Jaffe D.B."/>
            <person name="Jungreis I."/>
            <person name="Kent W.J."/>
            <person name="Kostka D."/>
            <person name="Lara M."/>
            <person name="Martins A.L."/>
            <person name="Massingham T."/>
            <person name="Moltke I."/>
            <person name="Raney B.J."/>
            <person name="Rasmussen M.D."/>
            <person name="Robinson J."/>
            <person name="Stark A."/>
            <person name="Vilella A.J."/>
            <person name="Wen J."/>
            <person name="Xie X."/>
            <person name="Zody M.C."/>
            <person name="Baldwin J."/>
            <person name="Bloom T."/>
            <person name="Chin C.W."/>
            <person name="Heiman D."/>
            <person name="Nicol R."/>
            <person name="Nusbaum C."/>
            <person name="Young S."/>
            <person name="Wilkinson J."/>
            <person name="Worley K.C."/>
            <person name="Kovar C.L."/>
            <person name="Muzny D.M."/>
            <person name="Gibbs R.A."/>
            <person name="Cree A."/>
            <person name="Dihn H.H."/>
            <person name="Fowler G."/>
            <person name="Jhangiani S."/>
            <person name="Joshi V."/>
            <person name="Lee S."/>
            <person name="Lewis L.R."/>
            <person name="Nazareth L.V."/>
            <person name="Okwuonu G."/>
            <person name="Santibanez J."/>
            <person name="Warren W.C."/>
            <person name="Mardis E.R."/>
            <person name="Weinstock G.M."/>
            <person name="Wilson R.K."/>
            <person name="Delehaunty K."/>
            <person name="Dooling D."/>
            <person name="Fronik C."/>
            <person name="Fulton L."/>
            <person name="Fulton B."/>
            <person name="Graves T."/>
            <person name="Minx P."/>
            <person name="Sodergren E."/>
            <person name="Birney E."/>
            <person name="Margulies E.H."/>
            <person name="Herrero J."/>
            <person name="Green E.D."/>
            <person name="Haussler D."/>
            <person name="Siepel A."/>
            <person name="Goldman N."/>
            <person name="Pollard K.S."/>
            <person name="Pedersen J.S."/>
            <person name="Lander E.S."/>
            <person name="Kellis M."/>
        </authorList>
    </citation>
    <scope>NUCLEOTIDE SEQUENCE [LARGE SCALE GENOMIC DNA]</scope>
    <source>
        <strain evidence="1 2">Thorbecke inbred</strain>
    </source>
</reference>
<dbReference type="HOGENOM" id="CLU_005350_9_2_1"/>
<sequence length="229" mass="26686">MDSRWRLDMDTQRYRRALERAAIIMKYEQGCRGAALLEPEEEDDEGGCLVPDRLGFLHEQKLPQDSTPGAKCKQVRRIQKWVKMIKNHSKYHGSEKFQRRIYKGIPAQVHGKVWAVMLEVDKKKAQNPGKYEEMKEQARLGATHFHHIDSAITWTFRNHLMFWEHYGMKLHQLSKRHCGENEMKGIISRIFKEPFNSVTRKQWAPPSAPGTQAQVGPFMKAHTIHLLSA</sequence>
<dbReference type="InterPro" id="IPR035969">
    <property type="entry name" value="Rab-GAP_TBC_sf"/>
</dbReference>
<evidence type="ECO:0000313" key="1">
    <source>
        <dbReference type="Ensembl" id="ENSOCUP00000002800.4"/>
    </source>
</evidence>
<protein>
    <recommendedName>
        <fullName evidence="3">Rab-GAP TBC domain-containing protein</fullName>
    </recommendedName>
</protein>
<dbReference type="EMBL" id="AAGW02068984">
    <property type="status" value="NOT_ANNOTATED_CDS"/>
    <property type="molecule type" value="Genomic_DNA"/>
</dbReference>
<reference evidence="1" key="2">
    <citation type="submission" date="2025-08" db="UniProtKB">
        <authorList>
            <consortium name="Ensembl"/>
        </authorList>
    </citation>
    <scope>IDENTIFICATION</scope>
    <source>
        <strain evidence="1">Thorbecke</strain>
    </source>
</reference>
<dbReference type="PaxDb" id="9986-ENSOCUP00000002800"/>
<reference evidence="1" key="3">
    <citation type="submission" date="2025-09" db="UniProtKB">
        <authorList>
            <consortium name="Ensembl"/>
        </authorList>
    </citation>
    <scope>IDENTIFICATION</scope>
    <source>
        <strain evidence="1">Thorbecke</strain>
    </source>
</reference>
<dbReference type="eggNOG" id="KOG1102">
    <property type="taxonomic scope" value="Eukaryota"/>
</dbReference>
<accession>G1SJ99</accession>
<dbReference type="Proteomes" id="UP000001811">
    <property type="component" value="Chromosome 18"/>
</dbReference>
<dbReference type="PANTHER" id="PTHR47219:SF25">
    <property type="entry name" value="RAB-GAP TBC DOMAIN-CONTAINING PROTEIN"/>
    <property type="match status" value="1"/>
</dbReference>
<dbReference type="GeneTree" id="ENSGT00940000161238"/>
<evidence type="ECO:0008006" key="3">
    <source>
        <dbReference type="Google" id="ProtNLM"/>
    </source>
</evidence>
<dbReference type="PANTHER" id="PTHR47219">
    <property type="entry name" value="RAB GTPASE-ACTIVATING PROTEIN 1-LIKE"/>
    <property type="match status" value="1"/>
</dbReference>
<dbReference type="GO" id="GO:0031267">
    <property type="term" value="F:small GTPase binding"/>
    <property type="evidence" value="ECO:0007669"/>
    <property type="project" value="TreeGrafter"/>
</dbReference>
<dbReference type="Bgee" id="ENSOCUG00000023496">
    <property type="expression patterns" value="Expressed in testis and 12 other cell types or tissues"/>
</dbReference>
<dbReference type="InterPro" id="IPR050302">
    <property type="entry name" value="Rab_GAP_TBC_domain"/>
</dbReference>
<evidence type="ECO:0000313" key="2">
    <source>
        <dbReference type="Proteomes" id="UP000001811"/>
    </source>
</evidence>